<evidence type="ECO:0000313" key="4">
    <source>
        <dbReference type="Proteomes" id="UP000325081"/>
    </source>
</evidence>
<dbReference type="GO" id="GO:0033588">
    <property type="term" value="C:elongator holoenzyme complex"/>
    <property type="evidence" value="ECO:0007669"/>
    <property type="project" value="InterPro"/>
</dbReference>
<dbReference type="InterPro" id="IPR018627">
    <property type="entry name" value="ELP6"/>
</dbReference>
<dbReference type="SUPFAM" id="SSF52540">
    <property type="entry name" value="P-loop containing nucleoside triphosphate hydrolases"/>
    <property type="match status" value="1"/>
</dbReference>
<comment type="caution">
    <text evidence="3">The sequence shown here is derived from an EMBL/GenBank/DDBJ whole genome shotgun (WGS) entry which is preliminary data.</text>
</comment>
<dbReference type="InterPro" id="IPR027417">
    <property type="entry name" value="P-loop_NTPase"/>
</dbReference>
<dbReference type="UniPathway" id="UPA00988"/>
<comment type="pathway">
    <text evidence="1">tRNA modification; 5-methoxycarbonylmethyl-2-thiouridine-tRNA biosynthesis.</text>
</comment>
<comment type="similarity">
    <text evidence="2">Belongs to the ELP6 family.</text>
</comment>
<name>A0A5A7R3H1_STRAF</name>
<dbReference type="AlphaFoldDB" id="A0A5A7R3H1"/>
<dbReference type="PANTHER" id="PTHR16184:SF6">
    <property type="entry name" value="ELONGATOR COMPLEX PROTEIN 6"/>
    <property type="match status" value="1"/>
</dbReference>
<dbReference type="Proteomes" id="UP000325081">
    <property type="component" value="Unassembled WGS sequence"/>
</dbReference>
<organism evidence="3 4">
    <name type="scientific">Striga asiatica</name>
    <name type="common">Asiatic witchweed</name>
    <name type="synonym">Buchnera asiatica</name>
    <dbReference type="NCBI Taxonomy" id="4170"/>
    <lineage>
        <taxon>Eukaryota</taxon>
        <taxon>Viridiplantae</taxon>
        <taxon>Streptophyta</taxon>
        <taxon>Embryophyta</taxon>
        <taxon>Tracheophyta</taxon>
        <taxon>Spermatophyta</taxon>
        <taxon>Magnoliopsida</taxon>
        <taxon>eudicotyledons</taxon>
        <taxon>Gunneridae</taxon>
        <taxon>Pentapetalae</taxon>
        <taxon>asterids</taxon>
        <taxon>lamiids</taxon>
        <taxon>Lamiales</taxon>
        <taxon>Orobanchaceae</taxon>
        <taxon>Buchnereae</taxon>
        <taxon>Striga</taxon>
    </lineage>
</organism>
<protein>
    <submittedName>
        <fullName evidence="3">Elongator complex protein 6</fullName>
    </submittedName>
</protein>
<dbReference type="Pfam" id="PF09807">
    <property type="entry name" value="ELP6"/>
    <property type="match status" value="1"/>
</dbReference>
<dbReference type="OrthoDB" id="9995306at2759"/>
<dbReference type="CDD" id="cd19495">
    <property type="entry name" value="Elp6"/>
    <property type="match status" value="1"/>
</dbReference>
<evidence type="ECO:0000313" key="3">
    <source>
        <dbReference type="EMBL" id="GER51297.1"/>
    </source>
</evidence>
<feature type="non-terminal residue" evidence="3">
    <location>
        <position position="1"/>
    </location>
</feature>
<keyword evidence="4" id="KW-1185">Reference proteome</keyword>
<dbReference type="GO" id="GO:0002098">
    <property type="term" value="P:tRNA wobble uridine modification"/>
    <property type="evidence" value="ECO:0007669"/>
    <property type="project" value="InterPro"/>
</dbReference>
<gene>
    <name evidence="3" type="ORF">STAS_28659</name>
</gene>
<dbReference type="PANTHER" id="PTHR16184">
    <property type="entry name" value="ELONGATOR COMPLEX PROTEIN 6"/>
    <property type="match status" value="1"/>
</dbReference>
<dbReference type="Gene3D" id="3.40.50.300">
    <property type="entry name" value="P-loop containing nucleotide triphosphate hydrolases"/>
    <property type="match status" value="1"/>
</dbReference>
<accession>A0A5A7R3H1</accession>
<reference evidence="4" key="1">
    <citation type="journal article" date="2019" name="Curr. Biol.">
        <title>Genome Sequence of Striga asiatica Provides Insight into the Evolution of Plant Parasitism.</title>
        <authorList>
            <person name="Yoshida S."/>
            <person name="Kim S."/>
            <person name="Wafula E.K."/>
            <person name="Tanskanen J."/>
            <person name="Kim Y.M."/>
            <person name="Honaas L."/>
            <person name="Yang Z."/>
            <person name="Spallek T."/>
            <person name="Conn C.E."/>
            <person name="Ichihashi Y."/>
            <person name="Cheong K."/>
            <person name="Cui S."/>
            <person name="Der J.P."/>
            <person name="Gundlach H."/>
            <person name="Jiao Y."/>
            <person name="Hori C."/>
            <person name="Ishida J.K."/>
            <person name="Kasahara H."/>
            <person name="Kiba T."/>
            <person name="Kim M.S."/>
            <person name="Koo N."/>
            <person name="Laohavisit A."/>
            <person name="Lee Y.H."/>
            <person name="Lumba S."/>
            <person name="McCourt P."/>
            <person name="Mortimer J.C."/>
            <person name="Mutuku J.M."/>
            <person name="Nomura T."/>
            <person name="Sasaki-Sekimoto Y."/>
            <person name="Seto Y."/>
            <person name="Wang Y."/>
            <person name="Wakatake T."/>
            <person name="Sakakibara H."/>
            <person name="Demura T."/>
            <person name="Yamaguchi S."/>
            <person name="Yoneyama K."/>
            <person name="Manabe R.I."/>
            <person name="Nelson D.C."/>
            <person name="Schulman A.H."/>
            <person name="Timko M.P."/>
            <person name="dePamphilis C.W."/>
            <person name="Choi D."/>
            <person name="Shirasu K."/>
        </authorList>
    </citation>
    <scope>NUCLEOTIDE SEQUENCE [LARGE SCALE GENOMIC DNA]</scope>
    <source>
        <strain evidence="4">cv. UVA1</strain>
    </source>
</reference>
<proteinExistence type="inferred from homology"/>
<evidence type="ECO:0000256" key="2">
    <source>
        <dbReference type="ARBA" id="ARBA00008837"/>
    </source>
</evidence>
<evidence type="ECO:0000256" key="1">
    <source>
        <dbReference type="ARBA" id="ARBA00005043"/>
    </source>
</evidence>
<sequence>KKHSFTNQRKATRNALLLEGPKTLVSKFKSQIESQIGIELLIMAIAPPSNLLDEALDGKGGRMILIEDCVETSGAFVVHHLLKSALSSDVLLVFISFAHPFSHYDRILRKMGCNLSVQRDCKKLMFFDMLMADNRDSDRAKLIEERLISLFGEIQRAVEVCLSHEGNQHVTLMIDDVSLLEVDANGSSNFVLDFLHYCNSLRAQFGCSIVALNHDDVYTTMDEPNLLLHMEYLADMVIKVEPLATGLATDVHGQLTVTNRGLEDGKTRNKVQNFHFRVKDSGAEYFYPGSKGFK</sequence>
<dbReference type="EMBL" id="BKCP01009626">
    <property type="protein sequence ID" value="GER51297.1"/>
    <property type="molecule type" value="Genomic_DNA"/>
</dbReference>